<evidence type="ECO:0000313" key="1">
    <source>
        <dbReference type="EMBL" id="KAG7347272.1"/>
    </source>
</evidence>
<dbReference type="EMBL" id="JAGRRH010000006">
    <property type="protein sequence ID" value="KAG7367897.1"/>
    <property type="molecule type" value="Genomic_DNA"/>
</dbReference>
<dbReference type="AlphaFoldDB" id="A0A9K3KPG4"/>
<accession>A0A9K3KPG4</accession>
<protein>
    <submittedName>
        <fullName evidence="1">Uncharacterized protein</fullName>
    </submittedName>
</protein>
<comment type="caution">
    <text evidence="1">The sequence shown here is derived from an EMBL/GenBank/DDBJ whole genome shotgun (WGS) entry which is preliminary data.</text>
</comment>
<dbReference type="Proteomes" id="UP000693970">
    <property type="component" value="Unassembled WGS sequence"/>
</dbReference>
<organism evidence="1 3">
    <name type="scientific">Nitzschia inconspicua</name>
    <dbReference type="NCBI Taxonomy" id="303405"/>
    <lineage>
        <taxon>Eukaryota</taxon>
        <taxon>Sar</taxon>
        <taxon>Stramenopiles</taxon>
        <taxon>Ochrophyta</taxon>
        <taxon>Bacillariophyta</taxon>
        <taxon>Bacillariophyceae</taxon>
        <taxon>Bacillariophycidae</taxon>
        <taxon>Bacillariales</taxon>
        <taxon>Bacillariaceae</taxon>
        <taxon>Nitzschia</taxon>
    </lineage>
</organism>
<evidence type="ECO:0000313" key="2">
    <source>
        <dbReference type="EMBL" id="KAG7367897.1"/>
    </source>
</evidence>
<gene>
    <name evidence="1" type="ORF">IV203_015977</name>
    <name evidence="2" type="ORF">IV203_030640</name>
</gene>
<reference evidence="1" key="2">
    <citation type="submission" date="2021-04" db="EMBL/GenBank/DDBJ databases">
        <authorList>
            <person name="Podell S."/>
        </authorList>
    </citation>
    <scope>NUCLEOTIDE SEQUENCE</scope>
    <source>
        <strain evidence="1">Hildebrandi</strain>
    </source>
</reference>
<evidence type="ECO:0000313" key="3">
    <source>
        <dbReference type="Proteomes" id="UP000693970"/>
    </source>
</evidence>
<reference evidence="1" key="1">
    <citation type="journal article" date="2021" name="Sci. Rep.">
        <title>Diploid genomic architecture of Nitzschia inconspicua, an elite biomass production diatom.</title>
        <authorList>
            <person name="Oliver A."/>
            <person name="Podell S."/>
            <person name="Pinowska A."/>
            <person name="Traller J.C."/>
            <person name="Smith S.R."/>
            <person name="McClure R."/>
            <person name="Beliaev A."/>
            <person name="Bohutskyi P."/>
            <person name="Hill E.A."/>
            <person name="Rabines A."/>
            <person name="Zheng H."/>
            <person name="Allen L.Z."/>
            <person name="Kuo A."/>
            <person name="Grigoriev I.V."/>
            <person name="Allen A.E."/>
            <person name="Hazlebeck D."/>
            <person name="Allen E.E."/>
        </authorList>
    </citation>
    <scope>NUCLEOTIDE SEQUENCE</scope>
    <source>
        <strain evidence="1">Hildebrandi</strain>
    </source>
</reference>
<keyword evidence="3" id="KW-1185">Reference proteome</keyword>
<dbReference type="EMBL" id="JAGRRH010000020">
    <property type="protein sequence ID" value="KAG7347272.1"/>
    <property type="molecule type" value="Genomic_DNA"/>
</dbReference>
<proteinExistence type="predicted"/>
<dbReference type="OrthoDB" id="44564at2759"/>
<name>A0A9K3KPG4_9STRA</name>
<sequence length="176" mass="19629">MFCRAILRPIVASSRQHLLRQQPAIGFVAPLQQQQDLVFRVVQIARFSDNITYSGGQASEGQGGYYASFHRASGGEMDTVDNTETQRKNVLAMAADVQKIAATMKELDTLEGLLQRETDPTTGRSIELKASIKKLMTNPEVFQALDRLETTGGLKWGLSREERDMILEAREKVKNS</sequence>